<dbReference type="EMBL" id="VMNW02000003">
    <property type="protein sequence ID" value="KAA9166020.1"/>
    <property type="molecule type" value="Genomic_DNA"/>
</dbReference>
<evidence type="ECO:0000256" key="1">
    <source>
        <dbReference type="ARBA" id="ARBA00005254"/>
    </source>
</evidence>
<dbReference type="Pfam" id="PF01575">
    <property type="entry name" value="MaoC_dehydratas"/>
    <property type="match status" value="1"/>
</dbReference>
<evidence type="ECO:0000259" key="3">
    <source>
        <dbReference type="Pfam" id="PF01575"/>
    </source>
</evidence>
<reference evidence="5" key="1">
    <citation type="submission" date="2019-09" db="EMBL/GenBank/DDBJ databases">
        <authorList>
            <person name="Teo W.F.A."/>
            <person name="Duangmal K."/>
        </authorList>
    </citation>
    <scope>NUCLEOTIDE SEQUENCE [LARGE SCALE GENOMIC DNA]</scope>
    <source>
        <strain evidence="5">K81G1</strain>
    </source>
</reference>
<evidence type="ECO:0000313" key="5">
    <source>
        <dbReference type="EMBL" id="KAA9166020.1"/>
    </source>
</evidence>
<dbReference type="CDD" id="cd03448">
    <property type="entry name" value="HDE_HSD"/>
    <property type="match status" value="1"/>
</dbReference>
<dbReference type="GO" id="GO:0004300">
    <property type="term" value="F:enoyl-CoA hydratase activity"/>
    <property type="evidence" value="ECO:0007669"/>
    <property type="project" value="TreeGrafter"/>
</dbReference>
<gene>
    <name evidence="5" type="ORF">FPZ12_003455</name>
</gene>
<sequence length="286" mass="30604">MPLDLAVVGRERPPVKRSWDSAAAILYALGVGAGAADPAAELEFTTETDGDRVQRVLPTFASVLVPGRLSGELGTFDRSRVVHAEEELTLHRPLPAAGDVVIRSRVAGIHDQGSAALVVVEADFDDATDGQTIATVRSGLFFRGEGGFGGARAPKTAWARPERQPDWSSTYQTRPEQALLFRLNGDRNPLHADPGFARRAGFPRPILHGLCTYGFAGRAVLRSFAEGDPGRVTSFAARMSAPVLPGEQLTVNIWQDSPSTAVFQVTKPDGTVVLDRGRAGVRVEEA</sequence>
<dbReference type="PANTHER" id="PTHR13078:SF56">
    <property type="entry name" value="PEROXISOMAL MULTIFUNCTIONAL ENZYME TYPE 2"/>
    <property type="match status" value="1"/>
</dbReference>
<dbReference type="GO" id="GO:0044594">
    <property type="term" value="F:17-beta-hydroxysteroid dehydrogenase (NAD+) activity"/>
    <property type="evidence" value="ECO:0007669"/>
    <property type="project" value="TreeGrafter"/>
</dbReference>
<organism evidence="5 6">
    <name type="scientific">Amycolatopsis acidicola</name>
    <dbReference type="NCBI Taxonomy" id="2596893"/>
    <lineage>
        <taxon>Bacteria</taxon>
        <taxon>Bacillati</taxon>
        <taxon>Actinomycetota</taxon>
        <taxon>Actinomycetes</taxon>
        <taxon>Pseudonocardiales</taxon>
        <taxon>Pseudonocardiaceae</taxon>
        <taxon>Amycolatopsis</taxon>
    </lineage>
</organism>
<dbReference type="SUPFAM" id="SSF54637">
    <property type="entry name" value="Thioesterase/thiol ester dehydrase-isomerase"/>
    <property type="match status" value="2"/>
</dbReference>
<dbReference type="GO" id="GO:0003857">
    <property type="term" value="F:(3S)-3-hydroxyacyl-CoA dehydrogenase (NAD+) activity"/>
    <property type="evidence" value="ECO:0007669"/>
    <property type="project" value="TreeGrafter"/>
</dbReference>
<dbReference type="InterPro" id="IPR029069">
    <property type="entry name" value="HotDog_dom_sf"/>
</dbReference>
<protein>
    <submittedName>
        <fullName evidence="5">Enoyl-CoA hydratase</fullName>
    </submittedName>
</protein>
<feature type="domain" description="MaoC-like" evidence="3">
    <location>
        <begin position="160"/>
        <end position="267"/>
    </location>
</feature>
<evidence type="ECO:0000259" key="4">
    <source>
        <dbReference type="Pfam" id="PF22622"/>
    </source>
</evidence>
<evidence type="ECO:0000256" key="2">
    <source>
        <dbReference type="SAM" id="MobiDB-lite"/>
    </source>
</evidence>
<dbReference type="Gene3D" id="3.10.129.10">
    <property type="entry name" value="Hotdog Thioesterase"/>
    <property type="match status" value="1"/>
</dbReference>
<dbReference type="AlphaFoldDB" id="A0A5N0VLG2"/>
<accession>A0A5N0VLG2</accession>
<dbReference type="InterPro" id="IPR054357">
    <property type="entry name" value="MFE-2_N"/>
</dbReference>
<keyword evidence="6" id="KW-1185">Reference proteome</keyword>
<proteinExistence type="inferred from homology"/>
<dbReference type="InterPro" id="IPR002539">
    <property type="entry name" value="MaoC-like_dom"/>
</dbReference>
<comment type="similarity">
    <text evidence="1">Belongs to the enoyl-CoA hydratase/isomerase family.</text>
</comment>
<evidence type="ECO:0000313" key="6">
    <source>
        <dbReference type="Proteomes" id="UP000319769"/>
    </source>
</evidence>
<feature type="region of interest" description="Disordered" evidence="2">
    <location>
        <begin position="152"/>
        <end position="171"/>
    </location>
</feature>
<dbReference type="Proteomes" id="UP000319769">
    <property type="component" value="Unassembled WGS sequence"/>
</dbReference>
<dbReference type="Pfam" id="PF22622">
    <property type="entry name" value="MFE-2_hydrat-2_N"/>
    <property type="match status" value="1"/>
</dbReference>
<dbReference type="GO" id="GO:0006635">
    <property type="term" value="P:fatty acid beta-oxidation"/>
    <property type="evidence" value="ECO:0007669"/>
    <property type="project" value="TreeGrafter"/>
</dbReference>
<dbReference type="RefSeq" id="WP_144745501.1">
    <property type="nucleotide sequence ID" value="NZ_VMNW02000003.1"/>
</dbReference>
<dbReference type="OrthoDB" id="5522043at2"/>
<dbReference type="PANTHER" id="PTHR13078">
    <property type="entry name" value="PEROXISOMAL MULTIFUNCTIONAL ENZYME TYPE 2-RELATED"/>
    <property type="match status" value="1"/>
</dbReference>
<name>A0A5N0VLG2_9PSEU</name>
<comment type="caution">
    <text evidence="5">The sequence shown here is derived from an EMBL/GenBank/DDBJ whole genome shotgun (WGS) entry which is preliminary data.</text>
</comment>
<feature type="domain" description="Peroxisomal multifunctional enzyme type 2-like N-terminal" evidence="4">
    <location>
        <begin position="20"/>
        <end position="144"/>
    </location>
</feature>